<name>A0AAD4QQJ8_9AGAM</name>
<dbReference type="SUPFAM" id="SSF47473">
    <property type="entry name" value="EF-hand"/>
    <property type="match status" value="3"/>
</dbReference>
<evidence type="ECO:0000259" key="4">
    <source>
        <dbReference type="PROSITE" id="PS50031"/>
    </source>
</evidence>
<dbReference type="PROSITE" id="PS50031">
    <property type="entry name" value="EH"/>
    <property type="match status" value="3"/>
</dbReference>
<evidence type="ECO:0000256" key="2">
    <source>
        <dbReference type="SAM" id="MobiDB-lite"/>
    </source>
</evidence>
<dbReference type="SUPFAM" id="SSF46934">
    <property type="entry name" value="UBA-like"/>
    <property type="match status" value="1"/>
</dbReference>
<feature type="compositionally biased region" description="Polar residues" evidence="2">
    <location>
        <begin position="281"/>
        <end position="292"/>
    </location>
</feature>
<feature type="compositionally biased region" description="Polar residues" evidence="2">
    <location>
        <begin position="230"/>
        <end position="263"/>
    </location>
</feature>
<feature type="compositionally biased region" description="Polar residues" evidence="2">
    <location>
        <begin position="728"/>
        <end position="746"/>
    </location>
</feature>
<dbReference type="Proteomes" id="UP001203297">
    <property type="component" value="Unassembled WGS sequence"/>
</dbReference>
<evidence type="ECO:0000313" key="7">
    <source>
        <dbReference type="Proteomes" id="UP001203297"/>
    </source>
</evidence>
<feature type="domain" description="EH" evidence="4">
    <location>
        <begin position="11"/>
        <end position="109"/>
    </location>
</feature>
<dbReference type="GO" id="GO:0005509">
    <property type="term" value="F:calcium ion binding"/>
    <property type="evidence" value="ECO:0007669"/>
    <property type="project" value="InterPro"/>
</dbReference>
<evidence type="ECO:0000313" key="6">
    <source>
        <dbReference type="EMBL" id="KAI0306732.1"/>
    </source>
</evidence>
<dbReference type="Gene3D" id="1.10.8.10">
    <property type="entry name" value="DNA helicase RuvA subunit, C-terminal domain"/>
    <property type="match status" value="1"/>
</dbReference>
<dbReference type="InterPro" id="IPR000261">
    <property type="entry name" value="EH_dom"/>
</dbReference>
<feature type="region of interest" description="Disordered" evidence="2">
    <location>
        <begin position="100"/>
        <end position="128"/>
    </location>
</feature>
<dbReference type="InterPro" id="IPR011992">
    <property type="entry name" value="EF-hand-dom_pair"/>
</dbReference>
<feature type="domain" description="UBA" evidence="3">
    <location>
        <begin position="1276"/>
        <end position="1318"/>
    </location>
</feature>
<dbReference type="GO" id="GO:0005737">
    <property type="term" value="C:cytoplasm"/>
    <property type="evidence" value="ECO:0007669"/>
    <property type="project" value="TreeGrafter"/>
</dbReference>
<gene>
    <name evidence="6" type="ORF">B0F90DRAFT_1623198</name>
</gene>
<protein>
    <submittedName>
        <fullName evidence="6">Uncharacterized protein</fullName>
    </submittedName>
</protein>
<feature type="compositionally biased region" description="Acidic residues" evidence="2">
    <location>
        <begin position="905"/>
        <end position="920"/>
    </location>
</feature>
<evidence type="ECO:0000259" key="5">
    <source>
        <dbReference type="PROSITE" id="PS50222"/>
    </source>
</evidence>
<feature type="compositionally biased region" description="Polar residues" evidence="2">
    <location>
        <begin position="951"/>
        <end position="962"/>
    </location>
</feature>
<dbReference type="Gene3D" id="1.10.238.10">
    <property type="entry name" value="EF-hand"/>
    <property type="match status" value="3"/>
</dbReference>
<feature type="compositionally biased region" description="Polar residues" evidence="2">
    <location>
        <begin position="1070"/>
        <end position="1081"/>
    </location>
</feature>
<reference evidence="6" key="1">
    <citation type="journal article" date="2022" name="New Phytol.">
        <title>Evolutionary transition to the ectomycorrhizal habit in the genomes of a hyperdiverse lineage of mushroom-forming fungi.</title>
        <authorList>
            <person name="Looney B."/>
            <person name="Miyauchi S."/>
            <person name="Morin E."/>
            <person name="Drula E."/>
            <person name="Courty P.E."/>
            <person name="Kohler A."/>
            <person name="Kuo A."/>
            <person name="LaButti K."/>
            <person name="Pangilinan J."/>
            <person name="Lipzen A."/>
            <person name="Riley R."/>
            <person name="Andreopoulos W."/>
            <person name="He G."/>
            <person name="Johnson J."/>
            <person name="Nolan M."/>
            <person name="Tritt A."/>
            <person name="Barry K.W."/>
            <person name="Grigoriev I.V."/>
            <person name="Nagy L.G."/>
            <person name="Hibbett D."/>
            <person name="Henrissat B."/>
            <person name="Matheny P.B."/>
            <person name="Labbe J."/>
            <person name="Martin F.M."/>
        </authorList>
    </citation>
    <scope>NUCLEOTIDE SEQUENCE</scope>
    <source>
        <strain evidence="6">BPL690</strain>
    </source>
</reference>
<feature type="region of interest" description="Disordered" evidence="2">
    <location>
        <begin position="1118"/>
        <end position="1281"/>
    </location>
</feature>
<feature type="compositionally biased region" description="Polar residues" evidence="2">
    <location>
        <begin position="1122"/>
        <end position="1134"/>
    </location>
</feature>
<feature type="compositionally biased region" description="Low complexity" evidence="2">
    <location>
        <begin position="1151"/>
        <end position="1164"/>
    </location>
</feature>
<feature type="domain" description="EF-hand" evidence="5">
    <location>
        <begin position="358"/>
        <end position="393"/>
    </location>
</feature>
<dbReference type="GO" id="GO:0006897">
    <property type="term" value="P:endocytosis"/>
    <property type="evidence" value="ECO:0007669"/>
    <property type="project" value="TreeGrafter"/>
</dbReference>
<evidence type="ECO:0000259" key="3">
    <source>
        <dbReference type="PROSITE" id="PS50030"/>
    </source>
</evidence>
<feature type="region of interest" description="Disordered" evidence="2">
    <location>
        <begin position="229"/>
        <end position="303"/>
    </location>
</feature>
<feature type="domain" description="EH" evidence="4">
    <location>
        <begin position="325"/>
        <end position="414"/>
    </location>
</feature>
<organism evidence="6 7">
    <name type="scientific">Multifurca ochricompacta</name>
    <dbReference type="NCBI Taxonomy" id="376703"/>
    <lineage>
        <taxon>Eukaryota</taxon>
        <taxon>Fungi</taxon>
        <taxon>Dikarya</taxon>
        <taxon>Basidiomycota</taxon>
        <taxon>Agaricomycotina</taxon>
        <taxon>Agaricomycetes</taxon>
        <taxon>Russulales</taxon>
        <taxon>Russulaceae</taxon>
        <taxon>Multifurca</taxon>
    </lineage>
</organism>
<dbReference type="EMBL" id="WTXG01000003">
    <property type="protein sequence ID" value="KAI0306732.1"/>
    <property type="molecule type" value="Genomic_DNA"/>
</dbReference>
<comment type="caution">
    <text evidence="6">The sequence shown here is derived from an EMBL/GenBank/DDBJ whole genome shotgun (WGS) entry which is preliminary data.</text>
</comment>
<proteinExistence type="predicted"/>
<sequence>MATPFSPTQGEVTLVNQIFNKYDPQKFGVITGDVAVNIFGGASLSATSLGQIWGIADAENQGFLTRKGVSVALRLIGWAQNGEAISGDLVNKPGPLAVIDGYSSPSEPRRAVSPSPKSPGSRLPPPLTQQDKAKFTRLFNGCGPVNGILPGEKAREVFVKSKLPVEKLSQIWHVLNLSDTHNRGSLDMADFIVAMYLIQASMSGQLTFVPTTLPPGLYEMASGQGLPGSTIASHATGNSGSLSPGLSDAFPQNSGPSAVQPQLTGRPLQPQYSGQPLQQQFTGQLSQHQTGSKPGPVAASRSAPAPFAAVHVAQRQPAWDVTPTEKANADKFFDGLDTQKRGYIEGDVAVPFMLQSKLPEDVLALIWDLADLNNDGRLTRDGFAVALHLIQGKLAGKDVPPTLPVSLIPPPIRAVAVPAAPPSDSWKDLLWDDTPSSPATSQPQSTILQPQRTGPLNPQTVFIAPQVAGPQALGQESGDLWHTVASSKDLLGDDEDTGAGTSSPAIHDHSAEIGNLQNQFQSTTRSLENTKTERGSVEAAVQNQAAQLSALQTQLSSAKAAYETESRLLTTLRERFSNQSSEIQKAKEELIRAESDLSAIRIEKAEVEQSLLRDKEEVRELQRKMSETGSMIEHAKAEVEKAKKDAKQQKGLLAIAKKQLAAREAESVRVTQELQETVAEAEEITKEREVAEAEIAKEPSLATTANGFPLALTPSLTGDSVAFAAAQPLQSTPGSPSSVAAKSNNPFERLTAGSGSRSQSPFLPFSNTSVPTPTGATPSGNESTTTDNPFTFDQAFGGDEARPGPDVDEAPTGPEENAQPSTPKVVGETSIVTNEELLSSPSSDHDLFSTPPMSALDTLGVGTHISTAEGDALKFPPLGAPSAAPSTDPLLEARTDMNAQLKELDVDESDSSDEDSEDETPLATLAGRSPPAPIKVDVEKEAPASNGHALPQTTLGASSLPVNTVAATPAASAEARSTNPFPPPAQNTSALPVVSSPFGASSGSPKAANLTDFDKAFGDLPGTAPTAVENKFSFDTAFEDHFDFAKADKSAAVDKPPSSAPHGSGFENAFSPQQDDTSSVPSAPVVDGLPTLPQVTESKPFSFEHVFPTNGLLPAPVAATHSVASQPPSSTDAPSLSFDDAFGSNSNATQGDSGFGTTSSRTSSIPPATQSPSTLSGFLSSSPVRGPTSPRDGPSFPTSQPREASPPPRVASPKGRHSISSFKESSDKNKDQGRSKLSIRLPFGKKKKTQDSLPPSQLSQHLAPIVDENAGRASPAVDDDVESVKQLCGMGFSRTRAVTALEANSYDFQKALTSLLGS</sequence>
<feature type="compositionally biased region" description="Low complexity" evidence="2">
    <location>
        <begin position="267"/>
        <end position="280"/>
    </location>
</feature>
<dbReference type="GO" id="GO:0005886">
    <property type="term" value="C:plasma membrane"/>
    <property type="evidence" value="ECO:0007669"/>
    <property type="project" value="TreeGrafter"/>
</dbReference>
<evidence type="ECO:0000256" key="1">
    <source>
        <dbReference type="SAM" id="Coils"/>
    </source>
</evidence>
<dbReference type="InterPro" id="IPR015940">
    <property type="entry name" value="UBA"/>
</dbReference>
<dbReference type="SMART" id="SM00027">
    <property type="entry name" value="EH"/>
    <property type="match status" value="3"/>
</dbReference>
<dbReference type="CDD" id="cd00052">
    <property type="entry name" value="EH"/>
    <property type="match status" value="3"/>
</dbReference>
<feature type="region of interest" description="Disordered" evidence="2">
    <location>
        <begin position="871"/>
        <end position="1009"/>
    </location>
</feature>
<dbReference type="GO" id="GO:0016197">
    <property type="term" value="P:endosomal transport"/>
    <property type="evidence" value="ECO:0007669"/>
    <property type="project" value="TreeGrafter"/>
</dbReference>
<dbReference type="Pfam" id="PF12763">
    <property type="entry name" value="EH"/>
    <property type="match status" value="3"/>
</dbReference>
<feature type="region of interest" description="Disordered" evidence="2">
    <location>
        <begin position="1049"/>
        <end position="1095"/>
    </location>
</feature>
<feature type="coiled-coil region" evidence="1">
    <location>
        <begin position="513"/>
        <end position="694"/>
    </location>
</feature>
<dbReference type="SMART" id="SM00165">
    <property type="entry name" value="UBA"/>
    <property type="match status" value="1"/>
</dbReference>
<dbReference type="PANTHER" id="PTHR11216">
    <property type="entry name" value="EH DOMAIN"/>
    <property type="match status" value="1"/>
</dbReference>
<dbReference type="PROSITE" id="PS50222">
    <property type="entry name" value="EF_HAND_2"/>
    <property type="match status" value="1"/>
</dbReference>
<feature type="compositionally biased region" description="Polar residues" evidence="2">
    <location>
        <begin position="1251"/>
        <end position="1260"/>
    </location>
</feature>
<feature type="compositionally biased region" description="Basic and acidic residues" evidence="2">
    <location>
        <begin position="1224"/>
        <end position="1234"/>
    </location>
</feature>
<dbReference type="InterPro" id="IPR002048">
    <property type="entry name" value="EF_hand_dom"/>
</dbReference>
<feature type="domain" description="EH" evidence="4">
    <location>
        <begin position="131"/>
        <end position="224"/>
    </location>
</feature>
<feature type="compositionally biased region" description="Low complexity" evidence="2">
    <location>
        <begin position="434"/>
        <end position="446"/>
    </location>
</feature>
<feature type="compositionally biased region" description="Low complexity" evidence="2">
    <location>
        <begin position="966"/>
        <end position="975"/>
    </location>
</feature>
<feature type="region of interest" description="Disordered" evidence="2">
    <location>
        <begin position="426"/>
        <end position="453"/>
    </location>
</feature>
<dbReference type="InterPro" id="IPR009060">
    <property type="entry name" value="UBA-like_sf"/>
</dbReference>
<dbReference type="PROSITE" id="PS50030">
    <property type="entry name" value="UBA"/>
    <property type="match status" value="1"/>
</dbReference>
<accession>A0AAD4QQJ8</accession>
<feature type="compositionally biased region" description="Low complexity" evidence="2">
    <location>
        <begin position="1171"/>
        <end position="1183"/>
    </location>
</feature>
<keyword evidence="7" id="KW-1185">Reference proteome</keyword>
<dbReference type="PANTHER" id="PTHR11216:SF170">
    <property type="entry name" value="DYNAMIN ASSOCIATED PROTEIN 160, ISOFORM D"/>
    <property type="match status" value="1"/>
</dbReference>
<feature type="compositionally biased region" description="Low complexity" evidence="2">
    <location>
        <begin position="294"/>
        <end position="303"/>
    </location>
</feature>
<feature type="compositionally biased region" description="Polar residues" evidence="2">
    <location>
        <begin position="753"/>
        <end position="791"/>
    </location>
</feature>
<keyword evidence="1" id="KW-0175">Coiled coil</keyword>
<feature type="region of interest" description="Disordered" evidence="2">
    <location>
        <begin position="728"/>
        <end position="828"/>
    </location>
</feature>
<dbReference type="CDD" id="cd14270">
    <property type="entry name" value="UBA"/>
    <property type="match status" value="1"/>
</dbReference>